<dbReference type="Proteomes" id="UP000440367">
    <property type="component" value="Unassembled WGS sequence"/>
</dbReference>
<proteinExistence type="predicted"/>
<reference evidence="11 12" key="1">
    <citation type="submission" date="2018-08" db="EMBL/GenBank/DDBJ databases">
        <title>Genomic investigation of the strawberry pathogen Phytophthora fragariae indicates pathogenicity is determined by transcriptional variation in three key races.</title>
        <authorList>
            <person name="Adams T.M."/>
            <person name="Armitage A.D."/>
            <person name="Sobczyk M.K."/>
            <person name="Bates H.J."/>
            <person name="Dunwell J.M."/>
            <person name="Nellist C.F."/>
            <person name="Harrison R.J."/>
        </authorList>
    </citation>
    <scope>NUCLEOTIDE SEQUENCE [LARGE SCALE GENOMIC DNA]</scope>
    <source>
        <strain evidence="9 13">A4</strain>
        <strain evidence="8 14">BC-1</strain>
        <strain evidence="7 18">BC-23</strain>
        <strain evidence="6 12">NOV-27</strain>
        <strain evidence="5 15">NOV-5</strain>
        <strain evidence="4 16">NOV-71</strain>
        <strain evidence="10 19">NOV-77</strain>
        <strain evidence="1 11">NOV-9</strain>
        <strain evidence="3 20">ONT-3</strain>
        <strain evidence="2 17">SCRP245</strain>
    </source>
</reference>
<dbReference type="Proteomes" id="UP000433483">
    <property type="component" value="Unassembled WGS sequence"/>
</dbReference>
<evidence type="ECO:0000313" key="17">
    <source>
        <dbReference type="Proteomes" id="UP000460718"/>
    </source>
</evidence>
<evidence type="ECO:0000313" key="18">
    <source>
        <dbReference type="Proteomes" id="UP000476176"/>
    </source>
</evidence>
<evidence type="ECO:0000313" key="5">
    <source>
        <dbReference type="EMBL" id="KAE9104533.1"/>
    </source>
</evidence>
<name>A0A6A3S2A5_9STRA</name>
<evidence type="ECO:0000313" key="7">
    <source>
        <dbReference type="EMBL" id="KAE9191195.1"/>
    </source>
</evidence>
<dbReference type="Proteomes" id="UP000440732">
    <property type="component" value="Unassembled WGS sequence"/>
</dbReference>
<evidence type="ECO:0000313" key="13">
    <source>
        <dbReference type="Proteomes" id="UP000437068"/>
    </source>
</evidence>
<dbReference type="EMBL" id="QXGD01002124">
    <property type="protein sequence ID" value="KAE9193289.1"/>
    <property type="molecule type" value="Genomic_DNA"/>
</dbReference>
<dbReference type="EMBL" id="QXGA01002067">
    <property type="protein sequence ID" value="KAE9104533.1"/>
    <property type="molecule type" value="Genomic_DNA"/>
</dbReference>
<evidence type="ECO:0000313" key="16">
    <source>
        <dbReference type="Proteomes" id="UP000441208"/>
    </source>
</evidence>
<evidence type="ECO:0000313" key="12">
    <source>
        <dbReference type="Proteomes" id="UP000433483"/>
    </source>
</evidence>
<dbReference type="EMBL" id="QXFX01002106">
    <property type="protein sequence ID" value="KAE9080647.1"/>
    <property type="molecule type" value="Genomic_DNA"/>
</dbReference>
<accession>A0A6A3S2A5</accession>
<dbReference type="AlphaFoldDB" id="A0A6A3S2A5"/>
<dbReference type="Proteomes" id="UP000476176">
    <property type="component" value="Unassembled WGS sequence"/>
</dbReference>
<evidence type="ECO:0000313" key="6">
    <source>
        <dbReference type="EMBL" id="KAE9181836.1"/>
    </source>
</evidence>
<dbReference type="EMBL" id="QXFW01002041">
    <property type="protein sequence ID" value="KAE8982762.1"/>
    <property type="molecule type" value="Genomic_DNA"/>
</dbReference>
<dbReference type="EMBL" id="QXGC01002076">
    <property type="protein sequence ID" value="KAE9191195.1"/>
    <property type="molecule type" value="Genomic_DNA"/>
</dbReference>
<dbReference type="EMBL" id="QXFY01002115">
    <property type="protein sequence ID" value="KAE9302790.1"/>
    <property type="molecule type" value="Genomic_DNA"/>
</dbReference>
<evidence type="ECO:0000313" key="15">
    <source>
        <dbReference type="Proteomes" id="UP000440732"/>
    </source>
</evidence>
<evidence type="ECO:0000313" key="4">
    <source>
        <dbReference type="EMBL" id="KAE9080979.1"/>
    </source>
</evidence>
<evidence type="ECO:0000313" key="8">
    <source>
        <dbReference type="EMBL" id="KAE9193289.1"/>
    </source>
</evidence>
<comment type="caution">
    <text evidence="5">The sequence shown here is derived from an EMBL/GenBank/DDBJ whole genome shotgun (WGS) entry which is preliminary data.</text>
</comment>
<dbReference type="Proteomes" id="UP000437068">
    <property type="component" value="Unassembled WGS sequence"/>
</dbReference>
<dbReference type="EMBL" id="QXFZ01002084">
    <property type="protein sequence ID" value="KAE9080979.1"/>
    <property type="molecule type" value="Genomic_DNA"/>
</dbReference>
<dbReference type="Proteomes" id="UP000441208">
    <property type="component" value="Unassembled WGS sequence"/>
</dbReference>
<dbReference type="Proteomes" id="UP000486351">
    <property type="component" value="Unassembled WGS sequence"/>
</dbReference>
<organism evidence="5 15">
    <name type="scientific">Phytophthora fragariae</name>
    <dbReference type="NCBI Taxonomy" id="53985"/>
    <lineage>
        <taxon>Eukaryota</taxon>
        <taxon>Sar</taxon>
        <taxon>Stramenopiles</taxon>
        <taxon>Oomycota</taxon>
        <taxon>Peronosporomycetes</taxon>
        <taxon>Peronosporales</taxon>
        <taxon>Peronosporaceae</taxon>
        <taxon>Phytophthora</taxon>
    </lineage>
</organism>
<evidence type="ECO:0000313" key="3">
    <source>
        <dbReference type="EMBL" id="KAE9080647.1"/>
    </source>
</evidence>
<evidence type="ECO:0000313" key="1">
    <source>
        <dbReference type="EMBL" id="KAE8926155.1"/>
    </source>
</evidence>
<dbReference type="EMBL" id="QXGF01002103">
    <property type="protein sequence ID" value="KAE8926155.1"/>
    <property type="molecule type" value="Genomic_DNA"/>
</dbReference>
<evidence type="ECO:0000313" key="9">
    <source>
        <dbReference type="EMBL" id="KAE9285143.1"/>
    </source>
</evidence>
<dbReference type="EMBL" id="QXGB01002077">
    <property type="protein sequence ID" value="KAE9181836.1"/>
    <property type="molecule type" value="Genomic_DNA"/>
</dbReference>
<evidence type="ECO:0000313" key="14">
    <source>
        <dbReference type="Proteomes" id="UP000440367"/>
    </source>
</evidence>
<keyword evidence="12" id="KW-1185">Reference proteome</keyword>
<evidence type="ECO:0000313" key="11">
    <source>
        <dbReference type="Proteomes" id="UP000429523"/>
    </source>
</evidence>
<evidence type="ECO:0000313" key="2">
    <source>
        <dbReference type="EMBL" id="KAE8982762.1"/>
    </source>
</evidence>
<gene>
    <name evidence="9" type="ORF">PF001_g22042</name>
    <name evidence="8" type="ORF">PF002_g23953</name>
    <name evidence="7" type="ORF">PF004_g21670</name>
    <name evidence="6" type="ORF">PF005_g22733</name>
    <name evidence="5" type="ORF">PF006_g21881</name>
    <name evidence="4" type="ORF">PF007_g22835</name>
    <name evidence="10" type="ORF">PF008_g22397</name>
    <name evidence="1" type="ORF">PF009_g23650</name>
    <name evidence="3" type="ORF">PF010_g22301</name>
    <name evidence="2" type="ORF">PF011_g21480</name>
</gene>
<dbReference type="Proteomes" id="UP000488956">
    <property type="component" value="Unassembled WGS sequence"/>
</dbReference>
<evidence type="ECO:0000313" key="19">
    <source>
        <dbReference type="Proteomes" id="UP000486351"/>
    </source>
</evidence>
<protein>
    <submittedName>
        <fullName evidence="5">Uncharacterized protein</fullName>
    </submittedName>
</protein>
<dbReference type="Proteomes" id="UP000429523">
    <property type="component" value="Unassembled WGS sequence"/>
</dbReference>
<sequence>MFYRVGYMIGSTSLAVLAPVYANGGEVRTSNLSVVHFRYRCGCGSATRVW</sequence>
<dbReference type="EMBL" id="QXGE01002078">
    <property type="protein sequence ID" value="KAE9285143.1"/>
    <property type="molecule type" value="Genomic_DNA"/>
</dbReference>
<evidence type="ECO:0000313" key="20">
    <source>
        <dbReference type="Proteomes" id="UP000488956"/>
    </source>
</evidence>
<dbReference type="Proteomes" id="UP000460718">
    <property type="component" value="Unassembled WGS sequence"/>
</dbReference>
<evidence type="ECO:0000313" key="10">
    <source>
        <dbReference type="EMBL" id="KAE9302790.1"/>
    </source>
</evidence>